<feature type="domain" description="ZPR1 jelly-roll" evidence="2">
    <location>
        <begin position="146"/>
        <end position="239"/>
    </location>
</feature>
<dbReference type="InterPro" id="IPR056180">
    <property type="entry name" value="ZPR1_jr_dom"/>
</dbReference>
<evidence type="ECO:0000313" key="3">
    <source>
        <dbReference type="EMBL" id="TPX62837.1"/>
    </source>
</evidence>
<name>A0A507EHE1_9FUNG</name>
<feature type="region of interest" description="Disordered" evidence="1">
    <location>
        <begin position="1"/>
        <end position="32"/>
    </location>
</feature>
<dbReference type="InterPro" id="IPR042451">
    <property type="entry name" value="ZPR1_A/B_dom"/>
</dbReference>
<proteinExistence type="predicted"/>
<dbReference type="EMBL" id="QEAQ01000001">
    <property type="protein sequence ID" value="TPX62837.1"/>
    <property type="molecule type" value="Genomic_DNA"/>
</dbReference>
<comment type="caution">
    <text evidence="3">The sequence shown here is derived from an EMBL/GenBank/DDBJ whole genome shotgun (WGS) entry which is preliminary data.</text>
</comment>
<evidence type="ECO:0000313" key="4">
    <source>
        <dbReference type="Proteomes" id="UP000318582"/>
    </source>
</evidence>
<protein>
    <recommendedName>
        <fullName evidence="2">ZPR1 jelly-roll domain-containing protein</fullName>
    </recommendedName>
</protein>
<dbReference type="Proteomes" id="UP000318582">
    <property type="component" value="Unassembled WGS sequence"/>
</dbReference>
<evidence type="ECO:0000259" key="2">
    <source>
        <dbReference type="Pfam" id="PF22794"/>
    </source>
</evidence>
<accession>A0A507EHE1</accession>
<sequence length="252" mass="27838">MDISAGPTPDARVPSPQAPQEHEEPSSKPAAYKLDMGHQEMERLMEELENMYRSAPTTNADHWLPAANIALLLCSELGYEDMDEFEAALNGTFGQFLDAIPGVETRRGADGTVVAFRFLPPVAPSEWVAKRWTVRITDRAQLWWVLLKSPHARIEIPALEFEICADGARRIDSLYNHVAAAIWNLAQHHASGAAADLPAEQRDKMADCIAALQRLLDVDAPWTLVVHDPSGTSDFANVDNVEVERGVSITFD</sequence>
<reference evidence="3 4" key="1">
    <citation type="journal article" date="2019" name="Sci. Rep.">
        <title>Comparative genomics of chytrid fungi reveal insights into the obligate biotrophic and pathogenic lifestyle of Synchytrium endobioticum.</title>
        <authorList>
            <person name="van de Vossenberg B.T.L.H."/>
            <person name="Warris S."/>
            <person name="Nguyen H.D.T."/>
            <person name="van Gent-Pelzer M.P.E."/>
            <person name="Joly D.L."/>
            <person name="van de Geest H.C."/>
            <person name="Bonants P.J.M."/>
            <person name="Smith D.S."/>
            <person name="Levesque C.A."/>
            <person name="van der Lee T.A.J."/>
        </authorList>
    </citation>
    <scope>NUCLEOTIDE SEQUENCE [LARGE SCALE GENOMIC DNA]</scope>
    <source>
        <strain evidence="3 4">CBS 809.83</strain>
    </source>
</reference>
<keyword evidence="4" id="KW-1185">Reference proteome</keyword>
<evidence type="ECO:0000256" key="1">
    <source>
        <dbReference type="SAM" id="MobiDB-lite"/>
    </source>
</evidence>
<dbReference type="Gene3D" id="2.60.120.1040">
    <property type="entry name" value="ZPR1, A/B domain"/>
    <property type="match status" value="1"/>
</dbReference>
<organism evidence="3 4">
    <name type="scientific">Powellomyces hirtus</name>
    <dbReference type="NCBI Taxonomy" id="109895"/>
    <lineage>
        <taxon>Eukaryota</taxon>
        <taxon>Fungi</taxon>
        <taxon>Fungi incertae sedis</taxon>
        <taxon>Chytridiomycota</taxon>
        <taxon>Chytridiomycota incertae sedis</taxon>
        <taxon>Chytridiomycetes</taxon>
        <taxon>Spizellomycetales</taxon>
        <taxon>Powellomycetaceae</taxon>
        <taxon>Powellomyces</taxon>
    </lineage>
</organism>
<dbReference type="AlphaFoldDB" id="A0A507EHE1"/>
<gene>
    <name evidence="3" type="ORF">PhCBS80983_g00189</name>
</gene>
<dbReference type="Pfam" id="PF22794">
    <property type="entry name" value="jr-ZPR1"/>
    <property type="match status" value="1"/>
</dbReference>